<dbReference type="RefSeq" id="WP_089751438.1">
    <property type="nucleotide sequence ID" value="NZ_FOOG01000009.1"/>
</dbReference>
<keyword evidence="1" id="KW-0812">Transmembrane</keyword>
<name>A0A1I2LKM3_9BACI</name>
<dbReference type="AlphaFoldDB" id="A0A1I2LKM3"/>
<dbReference type="InterPro" id="IPR053140">
    <property type="entry name" value="GDSL_Rv0518-like"/>
</dbReference>
<evidence type="ECO:0000313" key="4">
    <source>
        <dbReference type="Proteomes" id="UP000198897"/>
    </source>
</evidence>
<evidence type="ECO:0000256" key="1">
    <source>
        <dbReference type="SAM" id="Phobius"/>
    </source>
</evidence>
<keyword evidence="1" id="KW-1133">Transmembrane helix</keyword>
<dbReference type="Proteomes" id="UP000198897">
    <property type="component" value="Unassembled WGS sequence"/>
</dbReference>
<evidence type="ECO:0000259" key="2">
    <source>
        <dbReference type="Pfam" id="PF13472"/>
    </source>
</evidence>
<reference evidence="4" key="1">
    <citation type="submission" date="2016-10" db="EMBL/GenBank/DDBJ databases">
        <authorList>
            <person name="Varghese N."/>
            <person name="Submissions S."/>
        </authorList>
    </citation>
    <scope>NUCLEOTIDE SEQUENCE [LARGE SCALE GENOMIC DNA]</scope>
    <source>
        <strain evidence="4">FP5</strain>
    </source>
</reference>
<accession>A0A1I2LKM3</accession>
<dbReference type="SUPFAM" id="SSF52266">
    <property type="entry name" value="SGNH hydrolase"/>
    <property type="match status" value="1"/>
</dbReference>
<keyword evidence="1" id="KW-0472">Membrane</keyword>
<keyword evidence="4" id="KW-1185">Reference proteome</keyword>
<dbReference type="PANTHER" id="PTHR43784">
    <property type="entry name" value="GDSL-LIKE LIPASE/ACYLHYDROLASE, PUTATIVE (AFU_ORTHOLOGUE AFUA_2G00820)-RELATED"/>
    <property type="match status" value="1"/>
</dbReference>
<proteinExistence type="predicted"/>
<feature type="transmembrane region" description="Helical" evidence="1">
    <location>
        <begin position="5"/>
        <end position="25"/>
    </location>
</feature>
<dbReference type="OrthoDB" id="1828825at2"/>
<feature type="domain" description="SGNH hydrolase-type esterase" evidence="2">
    <location>
        <begin position="208"/>
        <end position="393"/>
    </location>
</feature>
<organism evidence="3 4">
    <name type="scientific">Halobacillus alkaliphilus</name>
    <dbReference type="NCBI Taxonomy" id="396056"/>
    <lineage>
        <taxon>Bacteria</taxon>
        <taxon>Bacillati</taxon>
        <taxon>Bacillota</taxon>
        <taxon>Bacilli</taxon>
        <taxon>Bacillales</taxon>
        <taxon>Bacillaceae</taxon>
        <taxon>Halobacillus</taxon>
    </lineage>
</organism>
<dbReference type="Gene3D" id="3.40.50.1110">
    <property type="entry name" value="SGNH hydrolase"/>
    <property type="match status" value="1"/>
</dbReference>
<dbReference type="CDD" id="cd01830">
    <property type="entry name" value="XynE_like"/>
    <property type="match status" value="1"/>
</dbReference>
<dbReference type="InterPro" id="IPR036514">
    <property type="entry name" value="SGNH_hydro_sf"/>
</dbReference>
<dbReference type="Pfam" id="PF13472">
    <property type="entry name" value="Lipase_GDSL_2"/>
    <property type="match status" value="1"/>
</dbReference>
<dbReference type="PANTHER" id="PTHR43784:SF2">
    <property type="entry name" value="GDSL-LIKE LIPASE_ACYLHYDROLASE, PUTATIVE (AFU_ORTHOLOGUE AFUA_2G00820)-RELATED"/>
    <property type="match status" value="1"/>
</dbReference>
<protein>
    <submittedName>
        <fullName evidence="3">Lysophospholipase L1</fullName>
    </submittedName>
</protein>
<sequence>MGRRVYVFFTIIIIILTIYGARGWIFSSEQGDWVGAWSTSMIAPYTDGISQEGFENQTIRSIIQPHIDGKNMRIRLSNEFGSSPITIEEVNVAVSKNEAATITGTNRKVTFDGEENISIPPGEKMVSDPVSLKVNQMEEIAISLYVREPTGPATWHPLSIQESYISASGNHVSDSSASAFKKKEEAWFWLDGVDVIADPSVKGSIVVMGSSIANGNYSTVNADHRWPDYLAQRINQGSEKNKLSVLNAGVSGNHLINSGVERGENALARLERDVFSETAVTSLIFHQGLNDIRHHPEYDSEKIIERIKEIIQACHEEGLKIYGGTLTPYKGSSMYTKEGEETRQEVNEWIRTSGAFDGMIDFDKAMRDPDNPKRYLPKYDSGDHLHPNDLGYKKMAESIDLSMFK</sequence>
<dbReference type="InterPro" id="IPR013830">
    <property type="entry name" value="SGNH_hydro"/>
</dbReference>
<evidence type="ECO:0000313" key="3">
    <source>
        <dbReference type="EMBL" id="SFF79825.1"/>
    </source>
</evidence>
<dbReference type="EMBL" id="FOOG01000009">
    <property type="protein sequence ID" value="SFF79825.1"/>
    <property type="molecule type" value="Genomic_DNA"/>
</dbReference>
<gene>
    <name evidence="3" type="ORF">SAMN05216353_10978</name>
</gene>